<dbReference type="RefSeq" id="WP_179502813.1">
    <property type="nucleotide sequence ID" value="NZ_JACCAA010000001.1"/>
</dbReference>
<evidence type="ECO:0008006" key="4">
    <source>
        <dbReference type="Google" id="ProtNLM"/>
    </source>
</evidence>
<keyword evidence="1" id="KW-0812">Transmembrane</keyword>
<keyword evidence="3" id="KW-1185">Reference proteome</keyword>
<keyword evidence="1" id="KW-0472">Membrane</keyword>
<evidence type="ECO:0000256" key="1">
    <source>
        <dbReference type="SAM" id="Phobius"/>
    </source>
</evidence>
<feature type="transmembrane region" description="Helical" evidence="1">
    <location>
        <begin position="52"/>
        <end position="72"/>
    </location>
</feature>
<evidence type="ECO:0000313" key="2">
    <source>
        <dbReference type="EMBL" id="NYG59798.1"/>
    </source>
</evidence>
<feature type="transmembrane region" description="Helical" evidence="1">
    <location>
        <begin position="169"/>
        <end position="190"/>
    </location>
</feature>
<name>A0A7Y9S477_9ACTN</name>
<dbReference type="EMBL" id="JACCAA010000001">
    <property type="protein sequence ID" value="NYG59798.1"/>
    <property type="molecule type" value="Genomic_DNA"/>
</dbReference>
<sequence length="504" mass="53278">MTSAATAIQQDSASGLDLAAADRPRSGLLALLFAVAAPVLVLFAGTDDASPSRIWTMALATLCIGVSGALFISRRTGLLVALSRGKFGPWASLSFAVAFGATSLQWLQPQDGTAAMISRDSVVTALGVVMLGQILWIAGYLASILSPLHTSARWVFDRVIPPEGADRQWRTSGVWLLFTMGLVGQGFRIYTNGFGYLADAQTSVSSFSGLGQVSAILSNMGLYAVVLAAVNYFSTRRQGGLGALVIVATVQVGLGLIQGVKEGVALTSVAIILSYALVRGRLPLKFFVVCVLLFTFVAVPFVTAYRDAVRGGGTDGSIGSAVAAAPGVAAQEIENGQFSKSYIDLAARLRMIDSLAIVTQRSPGQIAYASPAELVVQPVIGLVPRIFWPGKPGYLSGYEFTQTYYGLPPSVISASAVTPPGDLYRHGGLTILLLGMFFLGGVYRLLDDMIRATRDFRHLFVVVSMFPLLVKHEADVVSILLSIPVTLVGVAIAVRLLALVGERE</sequence>
<feature type="transmembrane region" description="Helical" evidence="1">
    <location>
        <begin position="286"/>
        <end position="305"/>
    </location>
</feature>
<dbReference type="Proteomes" id="UP000540656">
    <property type="component" value="Unassembled WGS sequence"/>
</dbReference>
<feature type="transmembrane region" description="Helical" evidence="1">
    <location>
        <begin position="240"/>
        <end position="257"/>
    </location>
</feature>
<accession>A0A7Y9S477</accession>
<organism evidence="2 3">
    <name type="scientific">Nocardioides daedukensis</name>
    <dbReference type="NCBI Taxonomy" id="634462"/>
    <lineage>
        <taxon>Bacteria</taxon>
        <taxon>Bacillati</taxon>
        <taxon>Actinomycetota</taxon>
        <taxon>Actinomycetes</taxon>
        <taxon>Propionibacteriales</taxon>
        <taxon>Nocardioidaceae</taxon>
        <taxon>Nocardioides</taxon>
    </lineage>
</organism>
<feature type="transmembrane region" description="Helical" evidence="1">
    <location>
        <begin position="210"/>
        <end position="233"/>
    </location>
</feature>
<feature type="transmembrane region" description="Helical" evidence="1">
    <location>
        <begin position="28"/>
        <end position="46"/>
    </location>
</feature>
<dbReference type="AlphaFoldDB" id="A0A7Y9S477"/>
<keyword evidence="1" id="KW-1133">Transmembrane helix</keyword>
<proteinExistence type="predicted"/>
<feature type="transmembrane region" description="Helical" evidence="1">
    <location>
        <begin position="263"/>
        <end position="279"/>
    </location>
</feature>
<feature type="transmembrane region" description="Helical" evidence="1">
    <location>
        <begin position="87"/>
        <end position="107"/>
    </location>
</feature>
<evidence type="ECO:0000313" key="3">
    <source>
        <dbReference type="Proteomes" id="UP000540656"/>
    </source>
</evidence>
<comment type="caution">
    <text evidence="2">The sequence shown here is derived from an EMBL/GenBank/DDBJ whole genome shotgun (WGS) entry which is preliminary data.</text>
</comment>
<feature type="transmembrane region" description="Helical" evidence="1">
    <location>
        <begin position="127"/>
        <end position="148"/>
    </location>
</feature>
<feature type="transmembrane region" description="Helical" evidence="1">
    <location>
        <begin position="476"/>
        <end position="498"/>
    </location>
</feature>
<gene>
    <name evidence="2" type="ORF">BJ980_002721</name>
</gene>
<feature type="transmembrane region" description="Helical" evidence="1">
    <location>
        <begin position="423"/>
        <end position="443"/>
    </location>
</feature>
<reference evidence="2 3" key="1">
    <citation type="submission" date="2020-07" db="EMBL/GenBank/DDBJ databases">
        <title>Sequencing the genomes of 1000 actinobacteria strains.</title>
        <authorList>
            <person name="Klenk H.-P."/>
        </authorList>
    </citation>
    <scope>NUCLEOTIDE SEQUENCE [LARGE SCALE GENOMIC DNA]</scope>
    <source>
        <strain evidence="2 3">DSM 23819</strain>
    </source>
</reference>
<protein>
    <recommendedName>
        <fullName evidence="4">O-antigen polysaccharide polymerase Wzy</fullName>
    </recommendedName>
</protein>